<sequence>MLLKVIIFYASINAIFGDESSNTADPFDKDEIETDQMDEIEDITKEPTPLPSVSISSLQNTETGTDSPSNTALKTVSVNPPRLNIPCNDSKELVVTTNVTAVIIDMNQLNSSNMAYDNSGKLNITGNSVHHGIANGNWVGFTNNEMGYGRPGSFMFMKGSSNFGGNQNLLGFPQRNYGLWKGSPYRGTSNTESVNQDKIFGNAFPITNFKGISFHGDGFQPYIPGIHEHLRGDIYSADGSEVYAFTGFGFGSEFPTSQVHFVGKWIPIHSPRPNAFSGHTFGNWKSVNYGHMFRNMHPMYISRQHPSNNFEFGKTGNFKGHNFGGNHFMMN</sequence>
<gene>
    <name evidence="3" type="ORF">HNY73_015066</name>
</gene>
<evidence type="ECO:0000256" key="2">
    <source>
        <dbReference type="SAM" id="SignalP"/>
    </source>
</evidence>
<evidence type="ECO:0000313" key="3">
    <source>
        <dbReference type="EMBL" id="KAF8778335.1"/>
    </source>
</evidence>
<organism evidence="3 4">
    <name type="scientific">Argiope bruennichi</name>
    <name type="common">Wasp spider</name>
    <name type="synonym">Aranea bruennichi</name>
    <dbReference type="NCBI Taxonomy" id="94029"/>
    <lineage>
        <taxon>Eukaryota</taxon>
        <taxon>Metazoa</taxon>
        <taxon>Ecdysozoa</taxon>
        <taxon>Arthropoda</taxon>
        <taxon>Chelicerata</taxon>
        <taxon>Arachnida</taxon>
        <taxon>Araneae</taxon>
        <taxon>Araneomorphae</taxon>
        <taxon>Entelegynae</taxon>
        <taxon>Araneoidea</taxon>
        <taxon>Araneidae</taxon>
        <taxon>Argiope</taxon>
    </lineage>
</organism>
<comment type="caution">
    <text evidence="3">The sequence shown here is derived from an EMBL/GenBank/DDBJ whole genome shotgun (WGS) entry which is preliminary data.</text>
</comment>
<feature type="chain" id="PRO_5035814682" evidence="2">
    <location>
        <begin position="18"/>
        <end position="331"/>
    </location>
</feature>
<accession>A0A8T0EVL2</accession>
<name>A0A8T0EVL2_ARGBR</name>
<protein>
    <submittedName>
        <fullName evidence="3">Uncharacterized protein</fullName>
    </submittedName>
</protein>
<dbReference type="AlphaFoldDB" id="A0A8T0EVL2"/>
<evidence type="ECO:0000313" key="4">
    <source>
        <dbReference type="Proteomes" id="UP000807504"/>
    </source>
</evidence>
<reference evidence="3" key="1">
    <citation type="journal article" date="2020" name="bioRxiv">
        <title>Chromosome-level reference genome of the European wasp spider Argiope bruennichi: a resource for studies on range expansion and evolutionary adaptation.</title>
        <authorList>
            <person name="Sheffer M.M."/>
            <person name="Hoppe A."/>
            <person name="Krehenwinkel H."/>
            <person name="Uhl G."/>
            <person name="Kuss A.W."/>
            <person name="Jensen L."/>
            <person name="Jensen C."/>
            <person name="Gillespie R.G."/>
            <person name="Hoff K.J."/>
            <person name="Prost S."/>
        </authorList>
    </citation>
    <scope>NUCLEOTIDE SEQUENCE</scope>
</reference>
<keyword evidence="4" id="KW-1185">Reference proteome</keyword>
<feature type="signal peptide" evidence="2">
    <location>
        <begin position="1"/>
        <end position="17"/>
    </location>
</feature>
<dbReference type="Proteomes" id="UP000807504">
    <property type="component" value="Unassembled WGS sequence"/>
</dbReference>
<reference evidence="3" key="2">
    <citation type="submission" date="2020-06" db="EMBL/GenBank/DDBJ databases">
        <authorList>
            <person name="Sheffer M."/>
        </authorList>
    </citation>
    <scope>NUCLEOTIDE SEQUENCE</scope>
</reference>
<proteinExistence type="predicted"/>
<dbReference type="EMBL" id="JABXBU010002072">
    <property type="protein sequence ID" value="KAF8778335.1"/>
    <property type="molecule type" value="Genomic_DNA"/>
</dbReference>
<keyword evidence="2" id="KW-0732">Signal</keyword>
<feature type="compositionally biased region" description="Polar residues" evidence="1">
    <location>
        <begin position="51"/>
        <end position="77"/>
    </location>
</feature>
<evidence type="ECO:0000256" key="1">
    <source>
        <dbReference type="SAM" id="MobiDB-lite"/>
    </source>
</evidence>
<feature type="region of interest" description="Disordered" evidence="1">
    <location>
        <begin position="38"/>
        <end position="77"/>
    </location>
</feature>